<sequence length="2160" mass="250276">MAMVRGAAVAARHVGDGRGEAERRAARGSLAEEGLGLGNAMRGDTTVRGATATVMTTAEEGAGVLKDRLQNSSLPLKLALTTKVPWLAEYFVGLSCLCFCYCCFRVIYCILSFPRVATQVKGAFIDNLVYEHDVDKQEIVRPETWNENEMLYDVVDMELSLTYDILYTKAVKVHTWGGYAICFTSHFVTSAMFLLFWSQSREGPQQPDVLITYIVLGGTVILDIKWLLRAVASTWTYSFLDDRPRSWLHHSLLCLGKWRMIHRSILSLDPSRFFSKDPTTSYRRWLGISGQYNLFDECTRDMTWKSKTFKSMLELVSLDDYWMEYRYHNSMGFHMLCYRSSDVRNLLFECIWECIKSVYPPIYDKVLPMAPALEGELPAAAVSVVKPQPAIHRLHFGAAKSGNEKPIQRKDQHYYTENLRIRYKELIPVLKERDNEDFSMSDMLEHIFMARRYQCMHKELPCREPGTKVSVRLMKFRMDAKMYADRQSKEFIDGMHYFLRVAEANKQKGFICCPCNKCKNQKEYSVSRTIHFHLFESGLMPSYNCWTSHGKQGVEMEEDEVEDDNIPDFAQYAGFEGNQMGEEDIDADYNDIADDLGQMLQDAKDDCESEKGAHKLDKMLEDHKTSLYPGCEQGHKKLDTTLEFLQWKAKNGVSDKAFGDLLKLVKNILPEGNKLPETTYEAKKIVCPLGLEIQKIHACPNDCILYHGEEYESLEACPVCKALRYKIRRDDPGKVDGQLTKKRIPAKVIWYFPIIPRLRRLFRNKGNVRMMRWHAEERPQDGMLRHLLLHHLLRLLRLLLPHHLLRLRRLLLHHLLRLLRHLLLHHLLRLLRLLRLLLHHVRLHLPRQGLAKLHLLPAQGQRRRKKLTPPKTRSRREVKRQLKPRSPEKKIPIDPSMKNFFKGMSTANKEALKLSDYDRTLRKAYYKKSKPVPQLGEQPHQVVEPLVTGEDFGITDFISDTGLTMAQLVGGVPIPKAEVAYKFELGKPLVRPEQLQSLPTQMYKFHERYMEMSANGREMFGARIRNPDFLQGEDVQWIHFKDVFDLYHRNALDVSLLSAWILMEIQRARRRGFYDTGFIDRRKINTEMLDKYEKDTEDNLVHLLTQQHYKTFILLPYNTEFHWVLFFFDLAARRVTVYDSMNKEEKVFDKVFQLIDRTWDRFRQLVSGTWKEKLGRRFHFPCAKQDKGTNLCGYYVCEYAHCLSNQIYTKRELDMDRQWMYADRRSKEFIDGVHYFLRVAEANKRKGFICCPCNKCKNRKEYSASRTIHFHLFESVLMPSYNYWTSHGEQGVEMVEDEVEDDNIADFAQYAGFEGNQTGEEDIDADYNDVADDLGQMLQDAKEDCESEKGAHKLDKMLEDHRTSLYPGCEQGHKKLDTTLEFLQWKAKNGVSDKAFGDLLKLIKNILPEGNKLSETTYEAKKIVCPLGLEVQKIHACPNDCILYHGEEYESLEACPICKAIRYEIRRDDPGEVDGQLTKKRIPAKVMWYFPIIPRLRRLFRNKGNARMVRWHAKERQQDGMLRHPADGSKRRKIDRKFKDFGKDARNIRFGLSTDGMNPFGEMSSGHSTWPVTMCIYNLPPWLCMKRKYIMMPIIIQGPNQPGNGIDVYLRPLVEDLKLLWKKEGVPMWDEDKQEEFNLRALLFVTINDWPALSNLSGQSNKGYKACTHCMDETESTYLKHCRKVVYMGHRQFLAANHPVRKKGKHFEHTADIRAKPKHRSGKTVFAMVKDLKVVFGKGHGSQPIESKDGHAAMWKKNSIFWELPYWEFLDVRHAIDVMHLTKNLYVNFLGFLGVYGKSKDILEARNDLKHMEQRGDLHPEPKEKGSHYWSPASYTLTKEEKERMFQCLEGIKVPSGYSTNIKQIIRTKEKKFTNLKSHDCHVLMTQLLPVIIRGILPDNVRATITKLCSFMNAISQKVIDPDRLEALQNDVVQCLVCFELIFPPSFFNIMTNLLCHIVKEIGILGPVFLHNMFPFERSRQTPPPASTRATKKAKVDTTKNKEPPYGCSQDELDAYVAGEVKRQLKPRSPEKKIPIDPSVKNFFKGMSTANKEALKLSDYDRTLRKAYYKKSKPVPQLGEQPHQVVEPLVTGEDFGITDFISDTGLTMAQLVGGAPIPKAEVAYKFELSKPLVRPERLSGLSSCSPYRHKCTNSMNGIWK</sequence>
<dbReference type="Pfam" id="PF13968">
    <property type="entry name" value="DUF4220"/>
    <property type="match status" value="1"/>
</dbReference>
<reference evidence="8" key="2">
    <citation type="journal article" date="2008" name="Nucleic Acids Res.">
        <title>The rice annotation project database (RAP-DB): 2008 update.</title>
        <authorList>
            <consortium name="The rice annotation project (RAP)"/>
        </authorList>
    </citation>
    <scope>GENOME REANNOTATION</scope>
    <source>
        <strain evidence="8">cv. Nipponbare</strain>
    </source>
</reference>
<dbReference type="Gene3D" id="3.40.395.10">
    <property type="entry name" value="Adenoviral Proteinase, Chain A"/>
    <property type="match status" value="1"/>
</dbReference>
<dbReference type="Pfam" id="PF02992">
    <property type="entry name" value="Transposase_21"/>
    <property type="match status" value="1"/>
</dbReference>
<keyword evidence="5" id="KW-0472">Membrane</keyword>
<protein>
    <submittedName>
        <fullName evidence="7">OSJNBa0011E07.6 protein</fullName>
    </submittedName>
</protein>
<gene>
    <name evidence="7" type="primary">OSJNBa0011E07.6</name>
</gene>
<keyword evidence="5" id="KW-0812">Transmembrane</keyword>
<evidence type="ECO:0000256" key="4">
    <source>
        <dbReference type="SAM" id="MobiDB-lite"/>
    </source>
</evidence>
<evidence type="ECO:0000256" key="5">
    <source>
        <dbReference type="SAM" id="Phobius"/>
    </source>
</evidence>
<accession>Q7FAA2</accession>
<feature type="transmembrane region" description="Helical" evidence="5">
    <location>
        <begin position="209"/>
        <end position="228"/>
    </location>
</feature>
<feature type="compositionally biased region" description="Basic and acidic residues" evidence="4">
    <location>
        <begin position="1994"/>
        <end position="2003"/>
    </location>
</feature>
<feature type="domain" description="Ubiquitin-like protease family profile" evidence="6">
    <location>
        <begin position="1036"/>
        <end position="1203"/>
    </location>
</feature>
<evidence type="ECO:0000256" key="3">
    <source>
        <dbReference type="ARBA" id="ARBA00022801"/>
    </source>
</evidence>
<dbReference type="Proteomes" id="UP000000763">
    <property type="component" value="Chromosome 4"/>
</dbReference>
<dbReference type="GO" id="GO:0008234">
    <property type="term" value="F:cysteine-type peptidase activity"/>
    <property type="evidence" value="ECO:0007669"/>
    <property type="project" value="InterPro"/>
</dbReference>
<evidence type="ECO:0000259" key="6">
    <source>
        <dbReference type="PROSITE" id="PS50600"/>
    </source>
</evidence>
<dbReference type="PANTHER" id="PTHR10775">
    <property type="entry name" value="OS08G0208400 PROTEIN"/>
    <property type="match status" value="1"/>
</dbReference>
<keyword evidence="3" id="KW-0378">Hydrolase</keyword>
<feature type="transmembrane region" description="Helical" evidence="5">
    <location>
        <begin position="176"/>
        <end position="197"/>
    </location>
</feature>
<organism evidence="7 8">
    <name type="scientific">Oryza sativa subsp. japonica</name>
    <name type="common">Rice</name>
    <dbReference type="NCBI Taxonomy" id="39947"/>
    <lineage>
        <taxon>Eukaryota</taxon>
        <taxon>Viridiplantae</taxon>
        <taxon>Streptophyta</taxon>
        <taxon>Embryophyta</taxon>
        <taxon>Tracheophyta</taxon>
        <taxon>Spermatophyta</taxon>
        <taxon>Magnoliopsida</taxon>
        <taxon>Liliopsida</taxon>
        <taxon>Poales</taxon>
        <taxon>Poaceae</taxon>
        <taxon>BOP clade</taxon>
        <taxon>Oryzoideae</taxon>
        <taxon>Oryzeae</taxon>
        <taxon>Oryzinae</taxon>
        <taxon>Oryza</taxon>
        <taxon>Oryza sativa</taxon>
    </lineage>
</organism>
<feature type="region of interest" description="Disordered" evidence="4">
    <location>
        <begin position="1980"/>
        <end position="2004"/>
    </location>
</feature>
<evidence type="ECO:0000256" key="1">
    <source>
        <dbReference type="ARBA" id="ARBA00005234"/>
    </source>
</evidence>
<dbReference type="InterPro" id="IPR004242">
    <property type="entry name" value="Transposase_21"/>
</dbReference>
<dbReference type="InterPro" id="IPR025315">
    <property type="entry name" value="DUF4220"/>
</dbReference>
<dbReference type="EMBL" id="AL662951">
    <property type="protein sequence ID" value="CAE04197.2"/>
    <property type="molecule type" value="Genomic_DNA"/>
</dbReference>
<dbReference type="Pfam" id="PF13960">
    <property type="entry name" value="DUF4218"/>
    <property type="match status" value="1"/>
</dbReference>
<feature type="compositionally biased region" description="Basic residues" evidence="4">
    <location>
        <begin position="861"/>
        <end position="883"/>
    </location>
</feature>
<dbReference type="InterPro" id="IPR003653">
    <property type="entry name" value="Peptidase_C48_C"/>
</dbReference>
<dbReference type="GO" id="GO:0006508">
    <property type="term" value="P:proteolysis"/>
    <property type="evidence" value="ECO:0007669"/>
    <property type="project" value="UniProtKB-KW"/>
</dbReference>
<dbReference type="InterPro" id="IPR029480">
    <property type="entry name" value="Transpos_assoc"/>
</dbReference>
<evidence type="ECO:0000313" key="8">
    <source>
        <dbReference type="Proteomes" id="UP000000763"/>
    </source>
</evidence>
<keyword evidence="2" id="KW-0645">Protease</keyword>
<feature type="transmembrane region" description="Helical" evidence="5">
    <location>
        <begin position="90"/>
        <end position="111"/>
    </location>
</feature>
<dbReference type="PANTHER" id="PTHR10775:SF169">
    <property type="entry name" value="TRANSPOSASE"/>
    <property type="match status" value="1"/>
</dbReference>
<feature type="region of interest" description="Disordered" evidence="4">
    <location>
        <begin position="857"/>
        <end position="889"/>
    </location>
</feature>
<reference evidence="8" key="1">
    <citation type="journal article" date="2005" name="Nature">
        <title>The map-based sequence of the rice genome.</title>
        <authorList>
            <consortium name="International rice genome sequencing project (IRGSP)"/>
            <person name="Matsumoto T."/>
            <person name="Wu J."/>
            <person name="Kanamori H."/>
            <person name="Katayose Y."/>
            <person name="Fujisawa M."/>
            <person name="Namiki N."/>
            <person name="Mizuno H."/>
            <person name="Yamamoto K."/>
            <person name="Antonio B.A."/>
            <person name="Baba T."/>
            <person name="Sakata K."/>
            <person name="Nagamura Y."/>
            <person name="Aoki H."/>
            <person name="Arikawa K."/>
            <person name="Arita K."/>
            <person name="Bito T."/>
            <person name="Chiden Y."/>
            <person name="Fujitsuka N."/>
            <person name="Fukunaka R."/>
            <person name="Hamada M."/>
            <person name="Harada C."/>
            <person name="Hayashi A."/>
            <person name="Hijishita S."/>
            <person name="Honda M."/>
            <person name="Hosokawa S."/>
            <person name="Ichikawa Y."/>
            <person name="Idonuma A."/>
            <person name="Iijima M."/>
            <person name="Ikeda M."/>
            <person name="Ikeno M."/>
            <person name="Ito K."/>
            <person name="Ito S."/>
            <person name="Ito T."/>
            <person name="Ito Y."/>
            <person name="Ito Y."/>
            <person name="Iwabuchi A."/>
            <person name="Kamiya K."/>
            <person name="Karasawa W."/>
            <person name="Kurita K."/>
            <person name="Katagiri S."/>
            <person name="Kikuta A."/>
            <person name="Kobayashi H."/>
            <person name="Kobayashi N."/>
            <person name="Machita K."/>
            <person name="Maehara T."/>
            <person name="Masukawa M."/>
            <person name="Mizubayashi T."/>
            <person name="Mukai Y."/>
            <person name="Nagasaki H."/>
            <person name="Nagata Y."/>
            <person name="Naito S."/>
            <person name="Nakashima M."/>
            <person name="Nakama Y."/>
            <person name="Nakamichi Y."/>
            <person name="Nakamura M."/>
            <person name="Meguro A."/>
            <person name="Negishi M."/>
            <person name="Ohta I."/>
            <person name="Ohta T."/>
            <person name="Okamoto M."/>
            <person name="Ono N."/>
            <person name="Saji S."/>
            <person name="Sakaguchi M."/>
            <person name="Sakai K."/>
            <person name="Shibata M."/>
            <person name="Shimokawa T."/>
            <person name="Song J."/>
            <person name="Takazaki Y."/>
            <person name="Terasawa K."/>
            <person name="Tsugane M."/>
            <person name="Tsuji K."/>
            <person name="Ueda S."/>
            <person name="Waki K."/>
            <person name="Yamagata H."/>
            <person name="Yamamoto M."/>
            <person name="Yamamoto S."/>
            <person name="Yamane H."/>
            <person name="Yoshiki S."/>
            <person name="Yoshihara R."/>
            <person name="Yukawa K."/>
            <person name="Zhong H."/>
            <person name="Yano M."/>
            <person name="Yuan Q."/>
            <person name="Ouyang S."/>
            <person name="Liu J."/>
            <person name="Jones K.M."/>
            <person name="Gansberger K."/>
            <person name="Moffat K."/>
            <person name="Hill J."/>
            <person name="Bera J."/>
            <person name="Fadrosh D."/>
            <person name="Jin S."/>
            <person name="Johri S."/>
            <person name="Kim M."/>
            <person name="Overton L."/>
            <person name="Reardon M."/>
            <person name="Tsitrin T."/>
            <person name="Vuong H."/>
            <person name="Weaver B."/>
            <person name="Ciecko A."/>
            <person name="Tallon L."/>
            <person name="Jackson J."/>
            <person name="Pai G."/>
            <person name="Aken S.V."/>
            <person name="Utterback T."/>
            <person name="Reidmuller S."/>
            <person name="Feldblyum T."/>
            <person name="Hsiao J."/>
            <person name="Zismann V."/>
            <person name="Iobst S."/>
            <person name="de Vazeille A.R."/>
            <person name="Buell C.R."/>
            <person name="Ying K."/>
            <person name="Li Y."/>
            <person name="Lu T."/>
            <person name="Huang Y."/>
            <person name="Zhao Q."/>
            <person name="Feng Q."/>
            <person name="Zhang L."/>
            <person name="Zhu J."/>
            <person name="Weng Q."/>
            <person name="Mu J."/>
            <person name="Lu Y."/>
            <person name="Fan D."/>
            <person name="Liu Y."/>
            <person name="Guan J."/>
            <person name="Zhang Y."/>
            <person name="Yu S."/>
            <person name="Liu X."/>
            <person name="Zhang Y."/>
            <person name="Hong G."/>
            <person name="Han B."/>
            <person name="Choisne N."/>
            <person name="Demange N."/>
            <person name="Orjeda G."/>
            <person name="Samain S."/>
            <person name="Cattolico L."/>
            <person name="Pelletier E."/>
            <person name="Couloux A."/>
            <person name="Segurens B."/>
            <person name="Wincker P."/>
            <person name="D'Hont A."/>
            <person name="Scarpelli C."/>
            <person name="Weissenbach J."/>
            <person name="Salanoubat M."/>
            <person name="Quetier F."/>
            <person name="Yu Y."/>
            <person name="Kim H.R."/>
            <person name="Rambo T."/>
            <person name="Currie J."/>
            <person name="Collura K."/>
            <person name="Luo M."/>
            <person name="Yang T."/>
            <person name="Ammiraju J.S.S."/>
            <person name="Engler F."/>
            <person name="Soderlund C."/>
            <person name="Wing R.A."/>
            <person name="Palmer L.E."/>
            <person name="de la Bastide M."/>
            <person name="Spiegel L."/>
            <person name="Nascimento L."/>
            <person name="Zutavern T."/>
            <person name="O'Shaughnessy A."/>
            <person name="Dike S."/>
            <person name="Dedhia N."/>
            <person name="Preston R."/>
            <person name="Balija V."/>
            <person name="McCombie W.R."/>
            <person name="Chow T."/>
            <person name="Chen H."/>
            <person name="Chung M."/>
            <person name="Chen C."/>
            <person name="Shaw J."/>
            <person name="Wu H."/>
            <person name="Hsiao K."/>
            <person name="Chao Y."/>
            <person name="Chu M."/>
            <person name="Cheng C."/>
            <person name="Hour A."/>
            <person name="Lee P."/>
            <person name="Lin S."/>
            <person name="Lin Y."/>
            <person name="Liou J."/>
            <person name="Liu S."/>
            <person name="Hsing Y."/>
            <person name="Raghuvanshi S."/>
            <person name="Mohanty A."/>
            <person name="Bharti A.K."/>
            <person name="Gaur A."/>
            <person name="Gupta V."/>
            <person name="Kumar D."/>
            <person name="Ravi V."/>
            <person name="Vij S."/>
            <person name="Kapur A."/>
            <person name="Khurana P."/>
            <person name="Khurana P."/>
            <person name="Khurana J.P."/>
            <person name="Tyagi A.K."/>
            <person name="Gaikwad K."/>
            <person name="Singh A."/>
            <person name="Dalal V."/>
            <person name="Srivastava S."/>
            <person name="Dixit A."/>
            <person name="Pal A.K."/>
            <person name="Ghazi I.A."/>
            <person name="Yadav M."/>
            <person name="Pandit A."/>
            <person name="Bhargava A."/>
            <person name="Sureshbabu K."/>
            <person name="Batra K."/>
            <person name="Sharma T.R."/>
            <person name="Mohapatra T."/>
            <person name="Singh N.K."/>
            <person name="Messing J."/>
            <person name="Nelson A.B."/>
            <person name="Fuks G."/>
            <person name="Kavchok S."/>
            <person name="Keizer G."/>
            <person name="Linton E."/>
            <person name="Llaca V."/>
            <person name="Song R."/>
            <person name="Tanyolac B."/>
            <person name="Young S."/>
            <person name="Ho-Il K."/>
            <person name="Hahn J.H."/>
            <person name="Sangsakoo G."/>
            <person name="Vanavichit A."/>
            <person name="de Mattos Luiz.A.T."/>
            <person name="Zimmer P.D."/>
            <person name="Malone G."/>
            <person name="Dellagostin O."/>
            <person name="de Oliveira A.C."/>
            <person name="Bevan M."/>
            <person name="Bancroft I."/>
            <person name="Minx P."/>
            <person name="Cordum H."/>
            <person name="Wilson R."/>
            <person name="Cheng Z."/>
            <person name="Jin W."/>
            <person name="Jiang J."/>
            <person name="Leong S.A."/>
            <person name="Iwama H."/>
            <person name="Gojobori T."/>
            <person name="Itoh T."/>
            <person name="Niimura Y."/>
            <person name="Fujii Y."/>
            <person name="Habara T."/>
            <person name="Sakai H."/>
            <person name="Sato Y."/>
            <person name="Wilson G."/>
            <person name="Kumar K."/>
            <person name="McCouch S."/>
            <person name="Juretic N."/>
            <person name="Hoen D."/>
            <person name="Wright S."/>
            <person name="Bruskiewich R."/>
            <person name="Bureau T."/>
            <person name="Miyao A."/>
            <person name="Hirochika H."/>
            <person name="Nishikawa T."/>
            <person name="Kadowaki K."/>
            <person name="Sugiura M."/>
            <person name="Burr B."/>
            <person name="Sasaki T."/>
        </authorList>
    </citation>
    <scope>NUCLEOTIDE SEQUENCE [LARGE SCALE GENOMIC DNA]</scope>
    <source>
        <strain evidence="8">cv. Nipponbare</strain>
    </source>
</reference>
<evidence type="ECO:0000313" key="7">
    <source>
        <dbReference type="EMBL" id="CAE04197.2"/>
    </source>
</evidence>
<proteinExistence type="inferred from homology"/>
<dbReference type="SUPFAM" id="SSF54001">
    <property type="entry name" value="Cysteine proteinases"/>
    <property type="match status" value="1"/>
</dbReference>
<keyword evidence="5" id="KW-1133">Transmembrane helix</keyword>
<dbReference type="Pfam" id="PF13963">
    <property type="entry name" value="Transpos_assoc"/>
    <property type="match status" value="2"/>
</dbReference>
<comment type="similarity">
    <text evidence="1">Belongs to the peptidase C48 family.</text>
</comment>
<dbReference type="PROSITE" id="PS50600">
    <property type="entry name" value="ULP_PROTEASE"/>
    <property type="match status" value="1"/>
</dbReference>
<evidence type="ECO:0000256" key="2">
    <source>
        <dbReference type="ARBA" id="ARBA00022670"/>
    </source>
</evidence>
<dbReference type="InterPro" id="IPR038765">
    <property type="entry name" value="Papain-like_cys_pep_sf"/>
</dbReference>
<name>Q7FAA2_ORYSJ</name>
<dbReference type="InterPro" id="IPR025452">
    <property type="entry name" value="DUF4218"/>
</dbReference>